<evidence type="ECO:0000259" key="8">
    <source>
        <dbReference type="PROSITE" id="PS50114"/>
    </source>
</evidence>
<keyword evidence="2" id="KW-0479">Metal-binding</keyword>
<evidence type="ECO:0000256" key="5">
    <source>
        <dbReference type="ARBA" id="ARBA00023242"/>
    </source>
</evidence>
<dbReference type="CDD" id="cd00202">
    <property type="entry name" value="ZnF_GATA"/>
    <property type="match status" value="1"/>
</dbReference>
<dbReference type="OrthoDB" id="515401at2759"/>
<evidence type="ECO:0000256" key="6">
    <source>
        <dbReference type="PROSITE-ProRule" id="PRU00094"/>
    </source>
</evidence>
<accession>A0A9W4TZ41</accession>
<evidence type="ECO:0000256" key="7">
    <source>
        <dbReference type="SAM" id="MobiDB-lite"/>
    </source>
</evidence>
<dbReference type="AlphaFoldDB" id="A0A9W4TZ41"/>
<feature type="region of interest" description="Disordered" evidence="7">
    <location>
        <begin position="92"/>
        <end position="121"/>
    </location>
</feature>
<comment type="subcellular location">
    <subcellularLocation>
        <location evidence="1">Nucleus</location>
    </subcellularLocation>
</comment>
<keyword evidence="4" id="KW-0862">Zinc</keyword>
<evidence type="ECO:0000256" key="2">
    <source>
        <dbReference type="ARBA" id="ARBA00022723"/>
    </source>
</evidence>
<gene>
    <name evidence="9" type="ORF">CANVERA_P4230</name>
</gene>
<dbReference type="PRINTS" id="PR00619">
    <property type="entry name" value="GATAZNFINGER"/>
</dbReference>
<keyword evidence="5" id="KW-0539">Nucleus</keyword>
<dbReference type="GO" id="GO:0005634">
    <property type="term" value="C:nucleus"/>
    <property type="evidence" value="ECO:0007669"/>
    <property type="project" value="UniProtKB-SubCell"/>
</dbReference>
<dbReference type="Proteomes" id="UP001152885">
    <property type="component" value="Unassembled WGS sequence"/>
</dbReference>
<dbReference type="GO" id="GO:0000981">
    <property type="term" value="F:DNA-binding transcription factor activity, RNA polymerase II-specific"/>
    <property type="evidence" value="ECO:0007669"/>
    <property type="project" value="TreeGrafter"/>
</dbReference>
<dbReference type="FunFam" id="3.30.50.10:FF:000007">
    <property type="entry name" value="Nitrogen regulatory AreA, N-terminal"/>
    <property type="match status" value="1"/>
</dbReference>
<dbReference type="PANTHER" id="PTHR10071">
    <property type="entry name" value="TRANSCRIPTION FACTOR GATA FAMILY MEMBER"/>
    <property type="match status" value="1"/>
</dbReference>
<dbReference type="InterPro" id="IPR013088">
    <property type="entry name" value="Znf_NHR/GATA"/>
</dbReference>
<dbReference type="PROSITE" id="PS00344">
    <property type="entry name" value="GATA_ZN_FINGER_1"/>
    <property type="match status" value="1"/>
</dbReference>
<organism evidence="9 10">
    <name type="scientific">Candida verbasci</name>
    <dbReference type="NCBI Taxonomy" id="1227364"/>
    <lineage>
        <taxon>Eukaryota</taxon>
        <taxon>Fungi</taxon>
        <taxon>Dikarya</taxon>
        <taxon>Ascomycota</taxon>
        <taxon>Saccharomycotina</taxon>
        <taxon>Pichiomycetes</taxon>
        <taxon>Debaryomycetaceae</taxon>
        <taxon>Candida/Lodderomyces clade</taxon>
        <taxon>Candida</taxon>
    </lineage>
</organism>
<dbReference type="PROSITE" id="PS50114">
    <property type="entry name" value="GATA_ZN_FINGER_2"/>
    <property type="match status" value="1"/>
</dbReference>
<dbReference type="InterPro" id="IPR000679">
    <property type="entry name" value="Znf_GATA"/>
</dbReference>
<feature type="domain" description="GATA-type" evidence="8">
    <location>
        <begin position="143"/>
        <end position="196"/>
    </location>
</feature>
<dbReference type="SMART" id="SM00401">
    <property type="entry name" value="ZnF_GATA"/>
    <property type="match status" value="1"/>
</dbReference>
<evidence type="ECO:0000256" key="4">
    <source>
        <dbReference type="ARBA" id="ARBA00022833"/>
    </source>
</evidence>
<dbReference type="GO" id="GO:0000122">
    <property type="term" value="P:negative regulation of transcription by RNA polymerase II"/>
    <property type="evidence" value="ECO:0007669"/>
    <property type="project" value="TreeGrafter"/>
</dbReference>
<evidence type="ECO:0000313" key="10">
    <source>
        <dbReference type="Proteomes" id="UP001152885"/>
    </source>
</evidence>
<dbReference type="GO" id="GO:0000978">
    <property type="term" value="F:RNA polymerase II cis-regulatory region sequence-specific DNA binding"/>
    <property type="evidence" value="ECO:0007669"/>
    <property type="project" value="TreeGrafter"/>
</dbReference>
<keyword evidence="3 6" id="KW-0863">Zinc-finger</keyword>
<protein>
    <recommendedName>
        <fullName evidence="8">GATA-type domain-containing protein</fullName>
    </recommendedName>
</protein>
<sequence length="495" mass="56246">MDSFNHNDFQSDLFESEPSINELLTSAKKFLNLQPRLDNRHLRNSNSQSQLNHMMNNTNYKDLISPQILSNNHDKVLDLLSPLSMDELKNSAMTSTTTTTTTSNSSNTKSSNSNYTSPKKTCSNLTKSFQNTNNSTNNSTNITTKLTECHNCGTQKTPLWRKNSEGQTLCNACGLFQKLHGRDRPLALKSDVIKKRNSRKITNNSKSLNSNQFINTGIKYEKSKQPAPSSLPNTQPTYKQILPKITPTTTTSIPIPSRSSLSSSPQPFSPYSSSSSSYTINNNQPFKRKKSEINLEESGTPLSSRSRQQSTTSLSSIPQRKNSYINRRTSVQNSFTSNNMRFPQQSTYFENPIQPCISRHNSTQNFDTPKSYNSTSSLYRNEDATPNSIPATPNVADLLPRSRQKNSLIEEYRASKPPIIQYQGIDDEMLLSEFNFKNIEMNDDDFFKSYTSLHQESEMDDFIKKEPAIIEGFESNFNKEDKTDYKDLDWLKFEI</sequence>
<feature type="compositionally biased region" description="Low complexity" evidence="7">
    <location>
        <begin position="245"/>
        <end position="280"/>
    </location>
</feature>
<dbReference type="Pfam" id="PF00320">
    <property type="entry name" value="GATA"/>
    <property type="match status" value="1"/>
</dbReference>
<feature type="region of interest" description="Disordered" evidence="7">
    <location>
        <begin position="245"/>
        <end position="326"/>
    </location>
</feature>
<comment type="caution">
    <text evidence="9">The sequence shown here is derived from an EMBL/GenBank/DDBJ whole genome shotgun (WGS) entry which is preliminary data.</text>
</comment>
<dbReference type="GO" id="GO:0008270">
    <property type="term" value="F:zinc ion binding"/>
    <property type="evidence" value="ECO:0007669"/>
    <property type="project" value="UniProtKB-KW"/>
</dbReference>
<dbReference type="GO" id="GO:0045944">
    <property type="term" value="P:positive regulation of transcription by RNA polymerase II"/>
    <property type="evidence" value="ECO:0007669"/>
    <property type="project" value="TreeGrafter"/>
</dbReference>
<evidence type="ECO:0000256" key="1">
    <source>
        <dbReference type="ARBA" id="ARBA00004123"/>
    </source>
</evidence>
<dbReference type="Gene3D" id="3.30.50.10">
    <property type="entry name" value="Erythroid Transcription Factor GATA-1, subunit A"/>
    <property type="match status" value="1"/>
</dbReference>
<keyword evidence="10" id="KW-1185">Reference proteome</keyword>
<name>A0A9W4TZ41_9ASCO</name>
<dbReference type="SUPFAM" id="SSF57716">
    <property type="entry name" value="Glucocorticoid receptor-like (DNA-binding domain)"/>
    <property type="match status" value="1"/>
</dbReference>
<evidence type="ECO:0000313" key="9">
    <source>
        <dbReference type="EMBL" id="CAI5759719.1"/>
    </source>
</evidence>
<evidence type="ECO:0000256" key="3">
    <source>
        <dbReference type="ARBA" id="ARBA00022771"/>
    </source>
</evidence>
<dbReference type="PANTHER" id="PTHR10071:SF281">
    <property type="entry name" value="BOX A-BINDING FACTOR-RELATED"/>
    <property type="match status" value="1"/>
</dbReference>
<proteinExistence type="predicted"/>
<dbReference type="EMBL" id="CANTUO010000005">
    <property type="protein sequence ID" value="CAI5759719.1"/>
    <property type="molecule type" value="Genomic_DNA"/>
</dbReference>
<feature type="compositionally biased region" description="Low complexity" evidence="7">
    <location>
        <begin position="302"/>
        <end position="316"/>
    </location>
</feature>
<dbReference type="InterPro" id="IPR039355">
    <property type="entry name" value="Transcription_factor_GATA"/>
</dbReference>
<reference evidence="9" key="1">
    <citation type="submission" date="2022-12" db="EMBL/GenBank/DDBJ databases">
        <authorList>
            <person name="Brejova B."/>
        </authorList>
    </citation>
    <scope>NUCLEOTIDE SEQUENCE</scope>
</reference>
<feature type="compositionally biased region" description="Polar residues" evidence="7">
    <location>
        <begin position="317"/>
        <end position="326"/>
    </location>
</feature>